<dbReference type="InterPro" id="IPR011990">
    <property type="entry name" value="TPR-like_helical_dom_sf"/>
</dbReference>
<dbReference type="RefSeq" id="WP_058528887.1">
    <property type="nucleotide sequence ID" value="NZ_CAAAHZ010000002.1"/>
</dbReference>
<comment type="caution">
    <text evidence="1">The sequence shown here is derived from an EMBL/GenBank/DDBJ whole genome shotgun (WGS) entry which is preliminary data.</text>
</comment>
<keyword evidence="2" id="KW-1185">Reference proteome</keyword>
<accession>A0A0W0VNH8</accession>
<dbReference type="OrthoDB" id="5652782at2"/>
<name>A0A0W0VNH8_9GAMM</name>
<gene>
    <name evidence="1" type="ORF">Llon_0888</name>
</gene>
<sequence length="197" mass="23071">MLFLTRFTIKRITRKLKAMQHFRKHNQPSEEALQKERSLYQTLAKIYDSLRKNKKYPFAREMSLECYRAAANIEDPEAQYILGKNLLEEAKFREGLQKEDIFASSSNERRMRQLYEEALAYLTAAENLQHIQARRLHGLCYINGWGVEPDKKKGFDLIVASIEQENSWDKVPQIFAAMGLNKPEFFSQLAQHKNRGA</sequence>
<dbReference type="SUPFAM" id="SSF81901">
    <property type="entry name" value="HCP-like"/>
    <property type="match status" value="1"/>
</dbReference>
<reference evidence="1 2" key="1">
    <citation type="submission" date="2015-11" db="EMBL/GenBank/DDBJ databases">
        <title>Genomic analysis of 38 Legionella species identifies large and diverse effector repertoires.</title>
        <authorList>
            <person name="Burstein D."/>
            <person name="Amaro F."/>
            <person name="Zusman T."/>
            <person name="Lifshitz Z."/>
            <person name="Cohen O."/>
            <person name="Gilbert J.A."/>
            <person name="Pupko T."/>
            <person name="Shuman H.A."/>
            <person name="Segal G."/>
        </authorList>
    </citation>
    <scope>NUCLEOTIDE SEQUENCE [LARGE SCALE GENOMIC DNA]</scope>
    <source>
        <strain evidence="1 2">ATCC 49505</strain>
    </source>
</reference>
<proteinExistence type="predicted"/>
<dbReference type="Gene3D" id="1.25.40.10">
    <property type="entry name" value="Tetratricopeptide repeat domain"/>
    <property type="match status" value="1"/>
</dbReference>
<protein>
    <submittedName>
        <fullName evidence="1">Uncharacterized protein</fullName>
    </submittedName>
</protein>
<organism evidence="1 2">
    <name type="scientific">Legionella londiniensis</name>
    <dbReference type="NCBI Taxonomy" id="45068"/>
    <lineage>
        <taxon>Bacteria</taxon>
        <taxon>Pseudomonadati</taxon>
        <taxon>Pseudomonadota</taxon>
        <taxon>Gammaproteobacteria</taxon>
        <taxon>Legionellales</taxon>
        <taxon>Legionellaceae</taxon>
        <taxon>Legionella</taxon>
    </lineage>
</organism>
<dbReference type="Proteomes" id="UP000054997">
    <property type="component" value="Unassembled WGS sequence"/>
</dbReference>
<dbReference type="AlphaFoldDB" id="A0A0W0VNH8"/>
<dbReference type="STRING" id="45068.Llon_0888"/>
<dbReference type="PATRIC" id="fig|45068.5.peg.954"/>
<evidence type="ECO:0000313" key="2">
    <source>
        <dbReference type="Proteomes" id="UP000054997"/>
    </source>
</evidence>
<dbReference type="EMBL" id="LNYK01000014">
    <property type="protein sequence ID" value="KTD21723.1"/>
    <property type="molecule type" value="Genomic_DNA"/>
</dbReference>
<evidence type="ECO:0000313" key="1">
    <source>
        <dbReference type="EMBL" id="KTD21723.1"/>
    </source>
</evidence>